<dbReference type="PANTHER" id="PTHR46546">
    <property type="entry name" value="SHEWANELLA-LIKE PROTEIN PHOSPHATASE 1"/>
    <property type="match status" value="1"/>
</dbReference>
<dbReference type="Pfam" id="PF00149">
    <property type="entry name" value="Metallophos"/>
    <property type="match status" value="1"/>
</dbReference>
<dbReference type="PANTHER" id="PTHR46546:SF4">
    <property type="entry name" value="SHEWANELLA-LIKE PROTEIN PHOSPHATASE 1"/>
    <property type="match status" value="1"/>
</dbReference>
<protein>
    <submittedName>
        <fullName evidence="3">Calcineurin-like metallo-phosphoesterase superfamily protein</fullName>
    </submittedName>
</protein>
<feature type="compositionally biased region" description="Polar residues" evidence="1">
    <location>
        <begin position="1"/>
        <end position="20"/>
    </location>
</feature>
<accession>A0A2U1MM52</accession>
<organism evidence="3 4">
    <name type="scientific">Artemisia annua</name>
    <name type="common">Sweet wormwood</name>
    <dbReference type="NCBI Taxonomy" id="35608"/>
    <lineage>
        <taxon>Eukaryota</taxon>
        <taxon>Viridiplantae</taxon>
        <taxon>Streptophyta</taxon>
        <taxon>Embryophyta</taxon>
        <taxon>Tracheophyta</taxon>
        <taxon>Spermatophyta</taxon>
        <taxon>Magnoliopsida</taxon>
        <taxon>eudicotyledons</taxon>
        <taxon>Gunneridae</taxon>
        <taxon>Pentapetalae</taxon>
        <taxon>asterids</taxon>
        <taxon>campanulids</taxon>
        <taxon>Asterales</taxon>
        <taxon>Asteraceae</taxon>
        <taxon>Asteroideae</taxon>
        <taxon>Anthemideae</taxon>
        <taxon>Artemisiinae</taxon>
        <taxon>Artemisia</taxon>
    </lineage>
</organism>
<dbReference type="InterPro" id="IPR041787">
    <property type="entry name" value="MPP_Shelphs"/>
</dbReference>
<keyword evidence="4" id="KW-1185">Reference proteome</keyword>
<evidence type="ECO:0000256" key="1">
    <source>
        <dbReference type="SAM" id="MobiDB-lite"/>
    </source>
</evidence>
<evidence type="ECO:0000313" key="3">
    <source>
        <dbReference type="EMBL" id="PWA62296.1"/>
    </source>
</evidence>
<dbReference type="STRING" id="35608.A0A2U1MM52"/>
<evidence type="ECO:0000313" key="4">
    <source>
        <dbReference type="Proteomes" id="UP000245207"/>
    </source>
</evidence>
<dbReference type="InterPro" id="IPR004843">
    <property type="entry name" value="Calcineurin-like_PHP"/>
</dbReference>
<name>A0A2U1MM52_ARTAN</name>
<gene>
    <name evidence="3" type="ORF">CTI12_AA365210</name>
</gene>
<feature type="domain" description="Calcineurin-like phosphoesterase" evidence="2">
    <location>
        <begin position="61"/>
        <end position="242"/>
    </location>
</feature>
<reference evidence="3 4" key="1">
    <citation type="journal article" date="2018" name="Mol. Plant">
        <title>The genome of Artemisia annua provides insight into the evolution of Asteraceae family and artemisinin biosynthesis.</title>
        <authorList>
            <person name="Shen Q."/>
            <person name="Zhang L."/>
            <person name="Liao Z."/>
            <person name="Wang S."/>
            <person name="Yan T."/>
            <person name="Shi P."/>
            <person name="Liu M."/>
            <person name="Fu X."/>
            <person name="Pan Q."/>
            <person name="Wang Y."/>
            <person name="Lv Z."/>
            <person name="Lu X."/>
            <person name="Zhang F."/>
            <person name="Jiang W."/>
            <person name="Ma Y."/>
            <person name="Chen M."/>
            <person name="Hao X."/>
            <person name="Li L."/>
            <person name="Tang Y."/>
            <person name="Lv G."/>
            <person name="Zhou Y."/>
            <person name="Sun X."/>
            <person name="Brodelius P.E."/>
            <person name="Rose J.K.C."/>
            <person name="Tang K."/>
        </authorList>
    </citation>
    <scope>NUCLEOTIDE SEQUENCE [LARGE SCALE GENOMIC DNA]</scope>
    <source>
        <strain evidence="4">cv. Huhao1</strain>
        <tissue evidence="3">Leaf</tissue>
    </source>
</reference>
<dbReference type="CDD" id="cd07425">
    <property type="entry name" value="MPP_Shelphs"/>
    <property type="match status" value="1"/>
</dbReference>
<sequence>MATMASLSLNSLPTQPPSQHIRNKLIDTSPPSASLNLGNGTLKPIVISGDPPTFVSAPGRRIVAVGDLHGDLAKAKSALELAGVLSSDGQDTWTGQETVLVQLGDILDRGEDEIAILSLLRSLQIQAKEHGGAVFQVNGNHETMNVEGDFRYVDSGAFDECSDFLEYLDDCGHNWDDAFASWAEVSETWKEQRKLSQSSWGPWNLVKRQKGVIARSVLLRPGGPLASELARHPVVLKVDDWVFCHGGLLPHHVTYGIERINNEVSKWMINVSEEDDAESQIPFIATRGYDSVVWNRLYSRDTDDLEDYHIEQIQSILDSTLQVVGAKAMVVGHTPQTTGVNCKYNCSIWRVDVGMSSGVLDSRPEVLEIRGNKTRVIRSESDTFSELQAADYV</sequence>
<dbReference type="SUPFAM" id="SSF56300">
    <property type="entry name" value="Metallo-dependent phosphatases"/>
    <property type="match status" value="1"/>
</dbReference>
<dbReference type="AlphaFoldDB" id="A0A2U1MM52"/>
<dbReference type="Gene3D" id="3.60.21.10">
    <property type="match status" value="1"/>
</dbReference>
<comment type="caution">
    <text evidence="3">The sequence shown here is derived from an EMBL/GenBank/DDBJ whole genome shotgun (WGS) entry which is preliminary data.</text>
</comment>
<dbReference type="InterPro" id="IPR029052">
    <property type="entry name" value="Metallo-depent_PP-like"/>
</dbReference>
<evidence type="ECO:0000259" key="2">
    <source>
        <dbReference type="Pfam" id="PF00149"/>
    </source>
</evidence>
<dbReference type="Proteomes" id="UP000245207">
    <property type="component" value="Unassembled WGS sequence"/>
</dbReference>
<dbReference type="GO" id="GO:0016787">
    <property type="term" value="F:hydrolase activity"/>
    <property type="evidence" value="ECO:0007669"/>
    <property type="project" value="InterPro"/>
</dbReference>
<dbReference type="EMBL" id="PKPP01004897">
    <property type="protein sequence ID" value="PWA62296.1"/>
    <property type="molecule type" value="Genomic_DNA"/>
</dbReference>
<dbReference type="OrthoDB" id="5976022at2759"/>
<feature type="region of interest" description="Disordered" evidence="1">
    <location>
        <begin position="1"/>
        <end position="30"/>
    </location>
</feature>
<proteinExistence type="predicted"/>